<evidence type="ECO:0000259" key="2">
    <source>
        <dbReference type="Pfam" id="PF00675"/>
    </source>
</evidence>
<evidence type="ECO:0000313" key="5">
    <source>
        <dbReference type="Proteomes" id="UP000011910"/>
    </source>
</evidence>
<dbReference type="InterPro" id="IPR050361">
    <property type="entry name" value="MPP/UQCRC_Complex"/>
</dbReference>
<keyword evidence="4" id="KW-0378">Hydrolase</keyword>
<evidence type="ECO:0000259" key="3">
    <source>
        <dbReference type="Pfam" id="PF05193"/>
    </source>
</evidence>
<evidence type="ECO:0000256" key="1">
    <source>
        <dbReference type="ARBA" id="ARBA00007261"/>
    </source>
</evidence>
<accession>M7NNW6</accession>
<gene>
    <name evidence="4" type="primary">ptrA_1</name>
    <name evidence="4" type="ORF">ADICEAN_01437</name>
</gene>
<organism evidence="4 5">
    <name type="scientific">Cesiribacter andamanensis AMV16</name>
    <dbReference type="NCBI Taxonomy" id="1279009"/>
    <lineage>
        <taxon>Bacteria</taxon>
        <taxon>Pseudomonadati</taxon>
        <taxon>Bacteroidota</taxon>
        <taxon>Cytophagia</taxon>
        <taxon>Cytophagales</taxon>
        <taxon>Cesiribacteraceae</taxon>
        <taxon>Cesiribacter</taxon>
    </lineage>
</organism>
<evidence type="ECO:0000313" key="4">
    <source>
        <dbReference type="EMBL" id="EMR03415.1"/>
    </source>
</evidence>
<dbReference type="EMBL" id="AODQ01000026">
    <property type="protein sequence ID" value="EMR03415.1"/>
    <property type="molecule type" value="Genomic_DNA"/>
</dbReference>
<dbReference type="Pfam" id="PF05193">
    <property type="entry name" value="Peptidase_M16_C"/>
    <property type="match status" value="1"/>
</dbReference>
<dbReference type="Pfam" id="PF00675">
    <property type="entry name" value="Peptidase_M16"/>
    <property type="match status" value="1"/>
</dbReference>
<proteinExistence type="inferred from homology"/>
<keyword evidence="4" id="KW-0645">Protease</keyword>
<protein>
    <submittedName>
        <fullName evidence="4">Protease 3</fullName>
        <ecNumber evidence="4">3.4.24.55</ecNumber>
    </submittedName>
</protein>
<name>M7NNW6_9BACT</name>
<dbReference type="SUPFAM" id="SSF63411">
    <property type="entry name" value="LuxS/MPP-like metallohydrolase"/>
    <property type="match status" value="2"/>
</dbReference>
<dbReference type="InterPro" id="IPR007863">
    <property type="entry name" value="Peptidase_M16_C"/>
</dbReference>
<dbReference type="PATRIC" id="fig|1279009.4.peg.1457"/>
<dbReference type="eggNOG" id="COG0612">
    <property type="taxonomic scope" value="Bacteria"/>
</dbReference>
<comment type="similarity">
    <text evidence="1">Belongs to the peptidase M16 family.</text>
</comment>
<dbReference type="AlphaFoldDB" id="M7NNW6"/>
<dbReference type="PANTHER" id="PTHR11851">
    <property type="entry name" value="METALLOPROTEASE"/>
    <property type="match status" value="1"/>
</dbReference>
<dbReference type="GO" id="GO:0006508">
    <property type="term" value="P:proteolysis"/>
    <property type="evidence" value="ECO:0007669"/>
    <property type="project" value="UniProtKB-KW"/>
</dbReference>
<sequence length="413" mass="47031">MMQDFNLHELPNGIRMVHKQVVHTKIVHCGFVLDIGSRDEKPHQLGLAHFWEHMAFKGTHKRKAFHILNRLDSVGGELNAYTTKEKICFYASVLDQYLENALELLTDITFQSTFPEKQIDKERGVILEEMSMYEDSPEDALQDLFDSLVFPNHPLGHNILGTTETLRSFGRQHFLEFVQQNLDSRRLIFSCVGNISLKKAIRLAEKYLAPLPSFRAERQRLPFSGYSPVQEQQERSIMQAHFAMGCPAYPLHDERRLPFVMLTNLLGGPANTSRLNMALREKKGFVYNVDASYTPYIDTGLFSVSFATEPGQLQKSIRLVEREFRLLCEKPLGSLQLHAAQEQLIGQLAMAEENNASLMLMMGKSILDLDRIDSLDDIFGRIRQITAAELQDMACQTLQPANFSSLTLQPLQA</sequence>
<dbReference type="GO" id="GO:0004222">
    <property type="term" value="F:metalloendopeptidase activity"/>
    <property type="evidence" value="ECO:0007669"/>
    <property type="project" value="UniProtKB-EC"/>
</dbReference>
<dbReference type="InterPro" id="IPR011765">
    <property type="entry name" value="Pept_M16_N"/>
</dbReference>
<dbReference type="GO" id="GO:0046872">
    <property type="term" value="F:metal ion binding"/>
    <property type="evidence" value="ECO:0007669"/>
    <property type="project" value="InterPro"/>
</dbReference>
<reference evidence="4 5" key="1">
    <citation type="journal article" date="2013" name="Genome Announc.">
        <title>Draft Genome Sequence of Cesiribacter andamanensis Strain AMV16T, Isolated from a Soil Sample from a Mud Volcano in the Andaman Islands, India.</title>
        <authorList>
            <person name="Shivaji S."/>
            <person name="Ara S."/>
            <person name="Begum Z."/>
            <person name="Srinivas T.N."/>
            <person name="Singh A."/>
            <person name="Kumar Pinnaka A."/>
        </authorList>
    </citation>
    <scope>NUCLEOTIDE SEQUENCE [LARGE SCALE GENOMIC DNA]</scope>
    <source>
        <strain evidence="4 5">AMV16</strain>
    </source>
</reference>
<dbReference type="Proteomes" id="UP000011910">
    <property type="component" value="Unassembled WGS sequence"/>
</dbReference>
<dbReference type="STRING" id="1279009.ADICEAN_01437"/>
<comment type="caution">
    <text evidence="4">The sequence shown here is derived from an EMBL/GenBank/DDBJ whole genome shotgun (WGS) entry which is preliminary data.</text>
</comment>
<feature type="domain" description="Peptidase M16 C-terminal" evidence="3">
    <location>
        <begin position="169"/>
        <end position="344"/>
    </location>
</feature>
<dbReference type="InterPro" id="IPR011249">
    <property type="entry name" value="Metalloenz_LuxS/M16"/>
</dbReference>
<dbReference type="PANTHER" id="PTHR11851:SF49">
    <property type="entry name" value="MITOCHONDRIAL-PROCESSING PEPTIDASE SUBUNIT ALPHA"/>
    <property type="match status" value="1"/>
</dbReference>
<dbReference type="EC" id="3.4.24.55" evidence="4"/>
<keyword evidence="5" id="KW-1185">Reference proteome</keyword>
<feature type="domain" description="Peptidase M16 N-terminal" evidence="2">
    <location>
        <begin position="19"/>
        <end position="162"/>
    </location>
</feature>
<dbReference type="Gene3D" id="3.30.830.10">
    <property type="entry name" value="Metalloenzyme, LuxS/M16 peptidase-like"/>
    <property type="match status" value="2"/>
</dbReference>